<feature type="active site" evidence="4">
    <location>
        <position position="38"/>
    </location>
</feature>
<name>A0A1F5G2Y9_9BACT</name>
<evidence type="ECO:0000256" key="1">
    <source>
        <dbReference type="ARBA" id="ARBA00005614"/>
    </source>
</evidence>
<evidence type="ECO:0000313" key="8">
    <source>
        <dbReference type="EMBL" id="OGD86246.1"/>
    </source>
</evidence>
<evidence type="ECO:0000256" key="4">
    <source>
        <dbReference type="PROSITE-ProRule" id="PRU00520"/>
    </source>
</evidence>
<comment type="catalytic activity">
    <reaction evidence="3 4 5">
        <text>an acyl phosphate + H2O = a carboxylate + phosphate + H(+)</text>
        <dbReference type="Rhea" id="RHEA:14965"/>
        <dbReference type="ChEBI" id="CHEBI:15377"/>
        <dbReference type="ChEBI" id="CHEBI:15378"/>
        <dbReference type="ChEBI" id="CHEBI:29067"/>
        <dbReference type="ChEBI" id="CHEBI:43474"/>
        <dbReference type="ChEBI" id="CHEBI:59918"/>
        <dbReference type="EC" id="3.6.1.7"/>
    </reaction>
</comment>
<dbReference type="AlphaFoldDB" id="A0A1F5G2Y9"/>
<dbReference type="PANTHER" id="PTHR47268">
    <property type="entry name" value="ACYLPHOSPHATASE"/>
    <property type="match status" value="1"/>
</dbReference>
<comment type="similarity">
    <text evidence="1 6">Belongs to the acylphosphatase family.</text>
</comment>
<dbReference type="EC" id="3.6.1.7" evidence="2 4"/>
<evidence type="ECO:0000256" key="2">
    <source>
        <dbReference type="ARBA" id="ARBA00012150"/>
    </source>
</evidence>
<evidence type="ECO:0000259" key="7">
    <source>
        <dbReference type="PROSITE" id="PS51160"/>
    </source>
</evidence>
<keyword evidence="4 5" id="KW-0378">Hydrolase</keyword>
<evidence type="ECO:0000313" key="9">
    <source>
        <dbReference type="Proteomes" id="UP000176317"/>
    </source>
</evidence>
<gene>
    <name evidence="8" type="ORF">A2164_00620</name>
</gene>
<dbReference type="InterPro" id="IPR020456">
    <property type="entry name" value="Acylphosphatase"/>
</dbReference>
<evidence type="ECO:0000256" key="6">
    <source>
        <dbReference type="RuleBase" id="RU004168"/>
    </source>
</evidence>
<protein>
    <recommendedName>
        <fullName evidence="2 4">Acylphosphatase</fullName>
        <ecNumber evidence="2 4">3.6.1.7</ecNumber>
    </recommendedName>
</protein>
<dbReference type="PANTHER" id="PTHR47268:SF4">
    <property type="entry name" value="ACYLPHOSPHATASE"/>
    <property type="match status" value="1"/>
</dbReference>
<proteinExistence type="inferred from homology"/>
<dbReference type="SUPFAM" id="SSF54975">
    <property type="entry name" value="Acylphosphatase/BLUF domain-like"/>
    <property type="match status" value="1"/>
</dbReference>
<reference evidence="8 9" key="1">
    <citation type="journal article" date="2016" name="Nat. Commun.">
        <title>Thousands of microbial genomes shed light on interconnected biogeochemical processes in an aquifer system.</title>
        <authorList>
            <person name="Anantharaman K."/>
            <person name="Brown C.T."/>
            <person name="Hug L.A."/>
            <person name="Sharon I."/>
            <person name="Castelle C.J."/>
            <person name="Probst A.J."/>
            <person name="Thomas B.C."/>
            <person name="Singh A."/>
            <person name="Wilkins M.J."/>
            <person name="Karaoz U."/>
            <person name="Brodie E.L."/>
            <person name="Williams K.H."/>
            <person name="Hubbard S.S."/>
            <person name="Banfield J.F."/>
        </authorList>
    </citation>
    <scope>NUCLEOTIDE SEQUENCE [LARGE SCALE GENOMIC DNA]</scope>
</reference>
<accession>A0A1F5G2Y9</accession>
<dbReference type="PROSITE" id="PS00151">
    <property type="entry name" value="ACYLPHOSPHATASE_2"/>
    <property type="match status" value="1"/>
</dbReference>
<dbReference type="EMBL" id="MFAT01000033">
    <property type="protein sequence ID" value="OGD86246.1"/>
    <property type="molecule type" value="Genomic_DNA"/>
</dbReference>
<dbReference type="GO" id="GO:0003998">
    <property type="term" value="F:acylphosphatase activity"/>
    <property type="evidence" value="ECO:0007669"/>
    <property type="project" value="UniProtKB-EC"/>
</dbReference>
<dbReference type="Gene3D" id="3.30.70.100">
    <property type="match status" value="1"/>
</dbReference>
<dbReference type="PRINTS" id="PR00112">
    <property type="entry name" value="ACYLPHPHTASE"/>
</dbReference>
<dbReference type="InterPro" id="IPR001792">
    <property type="entry name" value="Acylphosphatase-like_dom"/>
</dbReference>
<feature type="active site" evidence="4">
    <location>
        <position position="20"/>
    </location>
</feature>
<comment type="caution">
    <text evidence="8">The sequence shown here is derived from an EMBL/GenBank/DDBJ whole genome shotgun (WGS) entry which is preliminary data.</text>
</comment>
<dbReference type="InterPro" id="IPR036046">
    <property type="entry name" value="Acylphosphatase-like_dom_sf"/>
</dbReference>
<organism evidence="8 9">
    <name type="scientific">Candidatus Curtissbacteria bacterium RBG_13_35_7</name>
    <dbReference type="NCBI Taxonomy" id="1797705"/>
    <lineage>
        <taxon>Bacteria</taxon>
        <taxon>Candidatus Curtissiibacteriota</taxon>
    </lineage>
</organism>
<feature type="domain" description="Acylphosphatase-like" evidence="7">
    <location>
        <begin position="5"/>
        <end position="91"/>
    </location>
</feature>
<evidence type="ECO:0000256" key="5">
    <source>
        <dbReference type="RuleBase" id="RU000553"/>
    </source>
</evidence>
<dbReference type="PROSITE" id="PS00150">
    <property type="entry name" value="ACYLPHOSPHATASE_1"/>
    <property type="match status" value="1"/>
</dbReference>
<dbReference type="Proteomes" id="UP000176317">
    <property type="component" value="Unassembled WGS sequence"/>
</dbReference>
<evidence type="ECO:0000256" key="3">
    <source>
        <dbReference type="ARBA" id="ARBA00047645"/>
    </source>
</evidence>
<dbReference type="PROSITE" id="PS51160">
    <property type="entry name" value="ACYLPHOSPHATASE_3"/>
    <property type="match status" value="1"/>
</dbReference>
<dbReference type="InterPro" id="IPR017968">
    <property type="entry name" value="Acylphosphatase_CS"/>
</dbReference>
<sequence length="91" mass="10391">MAEIRLHIKIYGQVQGVFFRQSAKIKAEELGLVGWVKNCEDGSVETIAQGEKDKLDEFIKWCRKGPPFSVVENVSVKWVKDVEDFSEFSIV</sequence>
<dbReference type="Pfam" id="PF00708">
    <property type="entry name" value="Acylphosphatase"/>
    <property type="match status" value="1"/>
</dbReference>